<protein>
    <recommendedName>
        <fullName evidence="10">Flagellar protein FliL</fullName>
    </recommendedName>
</protein>
<dbReference type="InterPro" id="IPR005503">
    <property type="entry name" value="FliL"/>
</dbReference>
<evidence type="ECO:0000256" key="9">
    <source>
        <dbReference type="ARBA" id="ARBA00023136"/>
    </source>
</evidence>
<keyword evidence="11" id="KW-0966">Cell projection</keyword>
<gene>
    <name evidence="11" type="ORF">ENW48_09005</name>
</gene>
<evidence type="ECO:0000256" key="5">
    <source>
        <dbReference type="ARBA" id="ARBA00022500"/>
    </source>
</evidence>
<organism evidence="11">
    <name type="scientific">Desulfobacca acetoxidans</name>
    <dbReference type="NCBI Taxonomy" id="60893"/>
    <lineage>
        <taxon>Bacteria</taxon>
        <taxon>Pseudomonadati</taxon>
        <taxon>Thermodesulfobacteriota</taxon>
        <taxon>Desulfobaccia</taxon>
        <taxon>Desulfobaccales</taxon>
        <taxon>Desulfobaccaceae</taxon>
        <taxon>Desulfobacca</taxon>
    </lineage>
</organism>
<evidence type="ECO:0000256" key="2">
    <source>
        <dbReference type="ARBA" id="ARBA00004162"/>
    </source>
</evidence>
<name>A0A7C5EU66_9BACT</name>
<dbReference type="GO" id="GO:0009425">
    <property type="term" value="C:bacterial-type flagellum basal body"/>
    <property type="evidence" value="ECO:0007669"/>
    <property type="project" value="InterPro"/>
</dbReference>
<evidence type="ECO:0000256" key="3">
    <source>
        <dbReference type="ARBA" id="ARBA00008281"/>
    </source>
</evidence>
<evidence type="ECO:0000256" key="8">
    <source>
        <dbReference type="ARBA" id="ARBA00022989"/>
    </source>
</evidence>
<evidence type="ECO:0000313" key="11">
    <source>
        <dbReference type="EMBL" id="HGZ12344.1"/>
    </source>
</evidence>
<comment type="similarity">
    <text evidence="3 10">Belongs to the FliL family.</text>
</comment>
<keyword evidence="11" id="KW-0969">Cilium</keyword>
<evidence type="ECO:0000256" key="6">
    <source>
        <dbReference type="ARBA" id="ARBA00022692"/>
    </source>
</evidence>
<keyword evidence="6 10" id="KW-0812">Transmembrane</keyword>
<sequence length="163" mass="17584">MNPEPELSEATEAPPSSPARKGKKILWLVLAGVLLGAGGLSYLFFSDDPGLPDAGQAASASATEKVILPLEPFLINLADRDARRYLKLKVELELAQEKSAKELEKCLPPIRDALILLLSSKAYADISTPEGKGQLKTDILQRLAAIPGGRKVKAIYFTEFVAQ</sequence>
<dbReference type="EMBL" id="DTKJ01000059">
    <property type="protein sequence ID" value="HGZ12344.1"/>
    <property type="molecule type" value="Genomic_DNA"/>
</dbReference>
<dbReference type="Pfam" id="PF03748">
    <property type="entry name" value="FliL"/>
    <property type="match status" value="1"/>
</dbReference>
<dbReference type="AlphaFoldDB" id="A0A7C5EU66"/>
<keyword evidence="8 10" id="KW-1133">Transmembrane helix</keyword>
<evidence type="ECO:0000256" key="7">
    <source>
        <dbReference type="ARBA" id="ARBA00022779"/>
    </source>
</evidence>
<comment type="caution">
    <text evidence="11">The sequence shown here is derived from an EMBL/GenBank/DDBJ whole genome shotgun (WGS) entry which is preliminary data.</text>
</comment>
<keyword evidence="4 10" id="KW-1003">Cell membrane</keyword>
<reference evidence="11" key="1">
    <citation type="journal article" date="2020" name="mSystems">
        <title>Genome- and Community-Level Interaction Insights into Carbon Utilization and Element Cycling Functions of Hydrothermarchaeota in Hydrothermal Sediment.</title>
        <authorList>
            <person name="Zhou Z."/>
            <person name="Liu Y."/>
            <person name="Xu W."/>
            <person name="Pan J."/>
            <person name="Luo Z.H."/>
            <person name="Li M."/>
        </authorList>
    </citation>
    <scope>NUCLEOTIDE SEQUENCE [LARGE SCALE GENOMIC DNA]</scope>
    <source>
        <strain evidence="11">SpSt-853</strain>
    </source>
</reference>
<proteinExistence type="inferred from homology"/>
<dbReference type="GO" id="GO:0071978">
    <property type="term" value="P:bacterial-type flagellum-dependent swarming motility"/>
    <property type="evidence" value="ECO:0007669"/>
    <property type="project" value="TreeGrafter"/>
</dbReference>
<dbReference type="PANTHER" id="PTHR35091">
    <property type="entry name" value="FLAGELLAR PROTEIN FLIL"/>
    <property type="match status" value="1"/>
</dbReference>
<keyword evidence="7 10" id="KW-0283">Flagellar rotation</keyword>
<evidence type="ECO:0000256" key="4">
    <source>
        <dbReference type="ARBA" id="ARBA00022475"/>
    </source>
</evidence>
<comment type="function">
    <text evidence="1 10">Controls the rotational direction of flagella during chemotaxis.</text>
</comment>
<feature type="transmembrane region" description="Helical" evidence="10">
    <location>
        <begin position="25"/>
        <end position="45"/>
    </location>
</feature>
<comment type="subcellular location">
    <subcellularLocation>
        <location evidence="2">Cell membrane</location>
        <topology evidence="2">Single-pass membrane protein</topology>
    </subcellularLocation>
</comment>
<accession>A0A7C5EU66</accession>
<dbReference type="GO" id="GO:0005886">
    <property type="term" value="C:plasma membrane"/>
    <property type="evidence" value="ECO:0007669"/>
    <property type="project" value="UniProtKB-SubCell"/>
</dbReference>
<keyword evidence="5 10" id="KW-0145">Chemotaxis</keyword>
<keyword evidence="9 10" id="KW-0472">Membrane</keyword>
<dbReference type="PANTHER" id="PTHR35091:SF2">
    <property type="entry name" value="FLAGELLAR PROTEIN FLIL"/>
    <property type="match status" value="1"/>
</dbReference>
<evidence type="ECO:0000256" key="1">
    <source>
        <dbReference type="ARBA" id="ARBA00002254"/>
    </source>
</evidence>
<evidence type="ECO:0000256" key="10">
    <source>
        <dbReference type="RuleBase" id="RU364125"/>
    </source>
</evidence>
<keyword evidence="11" id="KW-0282">Flagellum</keyword>
<dbReference type="GO" id="GO:0006935">
    <property type="term" value="P:chemotaxis"/>
    <property type="evidence" value="ECO:0007669"/>
    <property type="project" value="UniProtKB-KW"/>
</dbReference>